<dbReference type="Proteomes" id="UP001583172">
    <property type="component" value="Unassembled WGS sequence"/>
</dbReference>
<keyword evidence="2 4" id="KW-0863">Zinc-finger</keyword>
<dbReference type="SMART" id="SM00184">
    <property type="entry name" value="RING"/>
    <property type="match status" value="1"/>
</dbReference>
<dbReference type="EMBL" id="JAZGSY010000102">
    <property type="protein sequence ID" value="KAL1840695.1"/>
    <property type="molecule type" value="Genomic_DNA"/>
</dbReference>
<dbReference type="InterPro" id="IPR001841">
    <property type="entry name" value="Znf_RING"/>
</dbReference>
<evidence type="ECO:0000313" key="8">
    <source>
        <dbReference type="Proteomes" id="UP001583172"/>
    </source>
</evidence>
<organism evidence="7 8">
    <name type="scientific">Humicola insolens</name>
    <name type="common">Soft-rot fungus</name>
    <dbReference type="NCBI Taxonomy" id="85995"/>
    <lineage>
        <taxon>Eukaryota</taxon>
        <taxon>Fungi</taxon>
        <taxon>Dikarya</taxon>
        <taxon>Ascomycota</taxon>
        <taxon>Pezizomycotina</taxon>
        <taxon>Sordariomycetes</taxon>
        <taxon>Sordariomycetidae</taxon>
        <taxon>Sordariales</taxon>
        <taxon>Chaetomiaceae</taxon>
        <taxon>Mycothermus</taxon>
    </lineage>
</organism>
<feature type="compositionally biased region" description="Low complexity" evidence="5">
    <location>
        <begin position="1"/>
        <end position="15"/>
    </location>
</feature>
<sequence length="193" mass="21751">MSSNSNPINSDNSHSGGSAANADQQTLHAQSNYCPRRDEVFLDPDYPEKKLTCAICFETDLMLMEDPMESFADSNPTLLPCGHVFGYTCLKSWMQTVPPTYRCSTRRYQFAHLPCGHYVLPRRLSRQQLLTGKIPVTLPQGGHVARDCYICYSLRYQELAQNAQNMPEQEAQGMIDDLNQSQPFPVLVSDTSH</sequence>
<evidence type="ECO:0000256" key="5">
    <source>
        <dbReference type="SAM" id="MobiDB-lite"/>
    </source>
</evidence>
<dbReference type="InterPro" id="IPR013083">
    <property type="entry name" value="Znf_RING/FYVE/PHD"/>
</dbReference>
<dbReference type="SUPFAM" id="SSF57850">
    <property type="entry name" value="RING/U-box"/>
    <property type="match status" value="1"/>
</dbReference>
<name>A0ABR3VFT9_HUMIN</name>
<reference evidence="7 8" key="1">
    <citation type="journal article" date="2024" name="Commun. Biol.">
        <title>Comparative genomic analysis of thermophilic fungi reveals convergent evolutionary adaptations and gene losses.</title>
        <authorList>
            <person name="Steindorff A.S."/>
            <person name="Aguilar-Pontes M.V."/>
            <person name="Robinson A.J."/>
            <person name="Andreopoulos B."/>
            <person name="LaButti K."/>
            <person name="Kuo A."/>
            <person name="Mondo S."/>
            <person name="Riley R."/>
            <person name="Otillar R."/>
            <person name="Haridas S."/>
            <person name="Lipzen A."/>
            <person name="Grimwood J."/>
            <person name="Schmutz J."/>
            <person name="Clum A."/>
            <person name="Reid I.D."/>
            <person name="Moisan M.C."/>
            <person name="Butler G."/>
            <person name="Nguyen T.T.M."/>
            <person name="Dewar K."/>
            <person name="Conant G."/>
            <person name="Drula E."/>
            <person name="Henrissat B."/>
            <person name="Hansel C."/>
            <person name="Singer S."/>
            <person name="Hutchinson M.I."/>
            <person name="de Vries R.P."/>
            <person name="Natvig D.O."/>
            <person name="Powell A.J."/>
            <person name="Tsang A."/>
            <person name="Grigoriev I.V."/>
        </authorList>
    </citation>
    <scope>NUCLEOTIDE SEQUENCE [LARGE SCALE GENOMIC DNA]</scope>
    <source>
        <strain evidence="7 8">CBS 620.91</strain>
    </source>
</reference>
<proteinExistence type="predicted"/>
<accession>A0ABR3VFT9</accession>
<feature type="region of interest" description="Disordered" evidence="5">
    <location>
        <begin position="1"/>
        <end position="21"/>
    </location>
</feature>
<keyword evidence="1" id="KW-0479">Metal-binding</keyword>
<dbReference type="PROSITE" id="PS50089">
    <property type="entry name" value="ZF_RING_2"/>
    <property type="match status" value="1"/>
</dbReference>
<evidence type="ECO:0000259" key="6">
    <source>
        <dbReference type="PROSITE" id="PS50089"/>
    </source>
</evidence>
<evidence type="ECO:0000256" key="2">
    <source>
        <dbReference type="ARBA" id="ARBA00022771"/>
    </source>
</evidence>
<comment type="caution">
    <text evidence="7">The sequence shown here is derived from an EMBL/GenBank/DDBJ whole genome shotgun (WGS) entry which is preliminary data.</text>
</comment>
<dbReference type="Gene3D" id="3.30.40.10">
    <property type="entry name" value="Zinc/RING finger domain, C3HC4 (zinc finger)"/>
    <property type="match status" value="1"/>
</dbReference>
<gene>
    <name evidence="7" type="ORF">VTJ49DRAFT_190</name>
</gene>
<feature type="domain" description="RING-type" evidence="6">
    <location>
        <begin position="53"/>
        <end position="107"/>
    </location>
</feature>
<evidence type="ECO:0000313" key="7">
    <source>
        <dbReference type="EMBL" id="KAL1840695.1"/>
    </source>
</evidence>
<keyword evidence="8" id="KW-1185">Reference proteome</keyword>
<protein>
    <recommendedName>
        <fullName evidence="6">RING-type domain-containing protein</fullName>
    </recommendedName>
</protein>
<keyword evidence="3" id="KW-0862">Zinc</keyword>
<evidence type="ECO:0000256" key="1">
    <source>
        <dbReference type="ARBA" id="ARBA00022723"/>
    </source>
</evidence>
<dbReference type="Pfam" id="PF13445">
    <property type="entry name" value="zf-RING_UBOX"/>
    <property type="match status" value="1"/>
</dbReference>
<evidence type="ECO:0000256" key="4">
    <source>
        <dbReference type="PROSITE-ProRule" id="PRU00175"/>
    </source>
</evidence>
<dbReference type="InterPro" id="IPR027370">
    <property type="entry name" value="Znf-RING_euk"/>
</dbReference>
<evidence type="ECO:0000256" key="3">
    <source>
        <dbReference type="ARBA" id="ARBA00022833"/>
    </source>
</evidence>